<dbReference type="Proteomes" id="UP000593571">
    <property type="component" value="Unassembled WGS sequence"/>
</dbReference>
<dbReference type="AlphaFoldDB" id="A0A7J8KBP1"/>
<dbReference type="EMBL" id="JACASE010000001">
    <property type="protein sequence ID" value="KAF6506249.1"/>
    <property type="molecule type" value="Genomic_DNA"/>
</dbReference>
<name>A0A7J8KBP1_ROUAE</name>
<organism evidence="2 3">
    <name type="scientific">Rousettus aegyptiacus</name>
    <name type="common">Egyptian fruit bat</name>
    <name type="synonym">Pteropus aegyptiacus</name>
    <dbReference type="NCBI Taxonomy" id="9407"/>
    <lineage>
        <taxon>Eukaryota</taxon>
        <taxon>Metazoa</taxon>
        <taxon>Chordata</taxon>
        <taxon>Craniata</taxon>
        <taxon>Vertebrata</taxon>
        <taxon>Euteleostomi</taxon>
        <taxon>Mammalia</taxon>
        <taxon>Eutheria</taxon>
        <taxon>Laurasiatheria</taxon>
        <taxon>Chiroptera</taxon>
        <taxon>Yinpterochiroptera</taxon>
        <taxon>Pteropodoidea</taxon>
        <taxon>Pteropodidae</taxon>
        <taxon>Rousettinae</taxon>
        <taxon>Rousettus</taxon>
    </lineage>
</organism>
<evidence type="ECO:0000256" key="1">
    <source>
        <dbReference type="SAM" id="MobiDB-lite"/>
    </source>
</evidence>
<feature type="region of interest" description="Disordered" evidence="1">
    <location>
        <begin position="89"/>
        <end position="120"/>
    </location>
</feature>
<reference evidence="2 3" key="1">
    <citation type="journal article" date="2020" name="Nature">
        <title>Six reference-quality genomes reveal evolution of bat adaptations.</title>
        <authorList>
            <person name="Jebb D."/>
            <person name="Huang Z."/>
            <person name="Pippel M."/>
            <person name="Hughes G.M."/>
            <person name="Lavrichenko K."/>
            <person name="Devanna P."/>
            <person name="Winkler S."/>
            <person name="Jermiin L.S."/>
            <person name="Skirmuntt E.C."/>
            <person name="Katzourakis A."/>
            <person name="Burkitt-Gray L."/>
            <person name="Ray D.A."/>
            <person name="Sullivan K.A.M."/>
            <person name="Roscito J.G."/>
            <person name="Kirilenko B.M."/>
            <person name="Davalos L.M."/>
            <person name="Corthals A.P."/>
            <person name="Power M.L."/>
            <person name="Jones G."/>
            <person name="Ransome R.D."/>
            <person name="Dechmann D.K.N."/>
            <person name="Locatelli A.G."/>
            <person name="Puechmaille S.J."/>
            <person name="Fedrigo O."/>
            <person name="Jarvis E.D."/>
            <person name="Hiller M."/>
            <person name="Vernes S.C."/>
            <person name="Myers E.W."/>
            <person name="Teeling E.C."/>
        </authorList>
    </citation>
    <scope>NUCLEOTIDE SEQUENCE [LARGE SCALE GENOMIC DNA]</scope>
    <source>
        <strain evidence="2">MRouAeg1</strain>
        <tissue evidence="2">Muscle</tissue>
    </source>
</reference>
<sequence length="148" mass="16664">MVKMVKFYASFATMRKAHSCFPPHILAHVTKYRLPTHACIAATTKDEQVRQIENVKQFRSLKNLQGRTKHTHPWPAVFGKLLCLLMRRKKKPSPATTTHSPEENKTQDAPETAGRVFQFPSPSPLCVPLLGSQGDEPRATPPYIAFSL</sequence>
<proteinExistence type="predicted"/>
<accession>A0A7J8KBP1</accession>
<protein>
    <submittedName>
        <fullName evidence="2">Uncharacterized protein</fullName>
    </submittedName>
</protein>
<evidence type="ECO:0000313" key="3">
    <source>
        <dbReference type="Proteomes" id="UP000593571"/>
    </source>
</evidence>
<keyword evidence="3" id="KW-1185">Reference proteome</keyword>
<evidence type="ECO:0000313" key="2">
    <source>
        <dbReference type="EMBL" id="KAF6506249.1"/>
    </source>
</evidence>
<gene>
    <name evidence="2" type="ORF">HJG63_008035</name>
</gene>
<comment type="caution">
    <text evidence="2">The sequence shown here is derived from an EMBL/GenBank/DDBJ whole genome shotgun (WGS) entry which is preliminary data.</text>
</comment>